<dbReference type="KEGG" id="mgor:H0P51_18795"/>
<sequence>MAARGFGVVLVIAGLSALLLATACTSKVDGAPRRDQPKVGVSSIPLGQIMPTDAEIRAAVGNDLQHHPTPSEGTAEILPDGIRSDADAAPFKCVGVTEPRLRAVYEKAPVRGVAYQSYWNYGLNVAATAATTSAMRLASTTEAQQLFDSFVQQWRNCSGSTVTMQVPDSGETYLYSKITDVRVGGPVLSATVISWGNRDAPQHPVERAVGVAADVIIDVQVNDSPNAQSDTRAIDLVKAMARKVSSTS</sequence>
<keyword evidence="4" id="KW-1185">Reference proteome</keyword>
<dbReference type="InterPro" id="IPR026954">
    <property type="entry name" value="PknH-like_Extracell"/>
</dbReference>
<evidence type="ECO:0000259" key="2">
    <source>
        <dbReference type="Pfam" id="PF14032"/>
    </source>
</evidence>
<dbReference type="RefSeq" id="WP_180914394.1">
    <property type="nucleotide sequence ID" value="NZ_CP059165.1"/>
</dbReference>
<dbReference type="Proteomes" id="UP000510682">
    <property type="component" value="Chromosome"/>
</dbReference>
<feature type="domain" description="PknH-like extracellular" evidence="2">
    <location>
        <begin position="45"/>
        <end position="243"/>
    </location>
</feature>
<dbReference type="InterPro" id="IPR038232">
    <property type="entry name" value="PknH-like_Extracell_sf"/>
</dbReference>
<evidence type="ECO:0000313" key="3">
    <source>
        <dbReference type="EMBL" id="QLL05845.1"/>
    </source>
</evidence>
<accession>A0A7D6E5L9</accession>
<reference evidence="3 4" key="2">
    <citation type="submission" date="2020-07" db="EMBL/GenBank/DDBJ databases">
        <authorList>
            <person name="Yu X."/>
        </authorList>
    </citation>
    <scope>NUCLEOTIDE SEQUENCE [LARGE SCALE GENOMIC DNA]</scope>
    <source>
        <strain evidence="4">24</strain>
    </source>
</reference>
<evidence type="ECO:0000313" key="4">
    <source>
        <dbReference type="Proteomes" id="UP000510682"/>
    </source>
</evidence>
<evidence type="ECO:0000256" key="1">
    <source>
        <dbReference type="SAM" id="SignalP"/>
    </source>
</evidence>
<dbReference type="Gene3D" id="3.40.1000.70">
    <property type="entry name" value="PknH-like extracellular domain"/>
    <property type="match status" value="1"/>
</dbReference>
<gene>
    <name evidence="3" type="ORF">H0P51_18795</name>
</gene>
<organism evidence="3 4">
    <name type="scientific">Mycobacterium vicinigordonae</name>
    <dbReference type="NCBI Taxonomy" id="1719132"/>
    <lineage>
        <taxon>Bacteria</taxon>
        <taxon>Bacillati</taxon>
        <taxon>Actinomycetota</taxon>
        <taxon>Actinomycetes</taxon>
        <taxon>Mycobacteriales</taxon>
        <taxon>Mycobacteriaceae</taxon>
        <taxon>Mycobacterium</taxon>
    </lineage>
</organism>
<proteinExistence type="predicted"/>
<feature type="signal peptide" evidence="1">
    <location>
        <begin position="1"/>
        <end position="23"/>
    </location>
</feature>
<dbReference type="PROSITE" id="PS51257">
    <property type="entry name" value="PROKAR_LIPOPROTEIN"/>
    <property type="match status" value="1"/>
</dbReference>
<dbReference type="Pfam" id="PF14032">
    <property type="entry name" value="PknH_C"/>
    <property type="match status" value="1"/>
</dbReference>
<reference evidence="4" key="1">
    <citation type="submission" date="2020-07" db="EMBL/GenBank/DDBJ databases">
        <title>Description of Mycobacterium gordonae subsp. intergordonae subsp.nov. and Mycobacterium gordonae subsp. gordonae subsp. nov.</title>
        <authorList>
            <person name="Yu X."/>
        </authorList>
    </citation>
    <scope>NUCLEOTIDE SEQUENCE [LARGE SCALE GENOMIC DNA]</scope>
    <source>
        <strain evidence="4">24</strain>
    </source>
</reference>
<name>A0A7D6E5L9_9MYCO</name>
<protein>
    <submittedName>
        <fullName evidence="3">Sensor domain-containing protein</fullName>
    </submittedName>
</protein>
<feature type="chain" id="PRO_5038524848" evidence="1">
    <location>
        <begin position="24"/>
        <end position="248"/>
    </location>
</feature>
<reference evidence="4" key="3">
    <citation type="submission" date="2023-07" db="EMBL/GenBank/DDBJ databases">
        <title>Description of Mycobacterium gordonae subsp. intergordonae subsp.nov. and Mycobacterium gordonae subsp. gordonae subsp. nov.</title>
        <authorList>
            <person name="Huang H."/>
        </authorList>
    </citation>
    <scope>NUCLEOTIDE SEQUENCE [LARGE SCALE GENOMIC DNA]</scope>
    <source>
        <strain evidence="4">24</strain>
    </source>
</reference>
<dbReference type="EMBL" id="CP059165">
    <property type="protein sequence ID" value="QLL05845.1"/>
    <property type="molecule type" value="Genomic_DNA"/>
</dbReference>
<keyword evidence="1" id="KW-0732">Signal</keyword>
<dbReference type="AlphaFoldDB" id="A0A7D6E5L9"/>